<keyword evidence="3 7" id="KW-0812">Transmembrane</keyword>
<keyword evidence="6 7" id="KW-0472">Membrane</keyword>
<comment type="subunit">
    <text evidence="7">Component of the dolichol-phosphate mannose (DPM) synthase complex.</text>
</comment>
<dbReference type="InterPro" id="IPR013174">
    <property type="entry name" value="DPM3"/>
</dbReference>
<evidence type="ECO:0000256" key="2">
    <source>
        <dbReference type="ARBA" id="ARBA00010430"/>
    </source>
</evidence>
<dbReference type="OrthoDB" id="2014333at2759"/>
<dbReference type="GeneID" id="38122480"/>
<evidence type="ECO:0000256" key="7">
    <source>
        <dbReference type="RuleBase" id="RU365085"/>
    </source>
</evidence>
<feature type="transmembrane region" description="Helical" evidence="7">
    <location>
        <begin position="7"/>
        <end position="25"/>
    </location>
</feature>
<name>A0A397GT53_ASPTH</name>
<gene>
    <name evidence="8" type="ORF">CDV56_100506</name>
</gene>
<feature type="transmembrane region" description="Helical" evidence="7">
    <location>
        <begin position="67"/>
        <end position="90"/>
    </location>
</feature>
<evidence type="ECO:0000256" key="1">
    <source>
        <dbReference type="ARBA" id="ARBA00004477"/>
    </source>
</evidence>
<dbReference type="Pfam" id="PF08285">
    <property type="entry name" value="DPM3"/>
    <property type="match status" value="1"/>
</dbReference>
<accession>A0A397GT53</accession>
<dbReference type="PANTHER" id="PTHR16433:SF0">
    <property type="entry name" value="DOLICHOL-PHOSPHATE MANNOSYLTRANSFERASE SUBUNIT 3"/>
    <property type="match status" value="1"/>
</dbReference>
<comment type="caution">
    <text evidence="8">The sequence shown here is derived from an EMBL/GenBank/DDBJ whole genome shotgun (WGS) entry which is preliminary data.</text>
</comment>
<dbReference type="GO" id="GO:0006506">
    <property type="term" value="P:GPI anchor biosynthetic process"/>
    <property type="evidence" value="ECO:0007669"/>
    <property type="project" value="TreeGrafter"/>
</dbReference>
<evidence type="ECO:0000256" key="6">
    <source>
        <dbReference type="ARBA" id="ARBA00023136"/>
    </source>
</evidence>
<evidence type="ECO:0000256" key="4">
    <source>
        <dbReference type="ARBA" id="ARBA00022824"/>
    </source>
</evidence>
<proteinExistence type="inferred from homology"/>
<organism evidence="8 9">
    <name type="scientific">Aspergillus thermomutatus</name>
    <name type="common">Neosartorya pseudofischeri</name>
    <dbReference type="NCBI Taxonomy" id="41047"/>
    <lineage>
        <taxon>Eukaryota</taxon>
        <taxon>Fungi</taxon>
        <taxon>Dikarya</taxon>
        <taxon>Ascomycota</taxon>
        <taxon>Pezizomycotina</taxon>
        <taxon>Eurotiomycetes</taxon>
        <taxon>Eurotiomycetidae</taxon>
        <taxon>Eurotiales</taxon>
        <taxon>Aspergillaceae</taxon>
        <taxon>Aspergillus</taxon>
        <taxon>Aspergillus subgen. Fumigati</taxon>
    </lineage>
</organism>
<dbReference type="EMBL" id="NKHU02000131">
    <property type="protein sequence ID" value="RHZ52714.1"/>
    <property type="molecule type" value="Genomic_DNA"/>
</dbReference>
<dbReference type="RefSeq" id="XP_026613382.1">
    <property type="nucleotide sequence ID" value="XM_026754125.1"/>
</dbReference>
<dbReference type="AlphaFoldDB" id="A0A397GT53"/>
<comment type="function">
    <text evidence="7">Stabilizer subunit of the dolichol-phosphate mannose (DPM) synthase complex; tethers catalytic subunit to the ER.</text>
</comment>
<dbReference type="UniPathway" id="UPA00378"/>
<evidence type="ECO:0000256" key="3">
    <source>
        <dbReference type="ARBA" id="ARBA00022692"/>
    </source>
</evidence>
<comment type="similarity">
    <text evidence="2 7">Belongs to the DPM3 family.</text>
</comment>
<dbReference type="STRING" id="41047.A0A397GT53"/>
<reference evidence="8" key="1">
    <citation type="submission" date="2018-08" db="EMBL/GenBank/DDBJ databases">
        <title>Draft genome sequence of azole-resistant Aspergillus thermomutatus (Neosartorya pseudofischeri) strain HMR AF 39, isolated from a human nasal aspirate.</title>
        <authorList>
            <person name="Parent-Michaud M."/>
            <person name="Dufresne P.J."/>
            <person name="Fournier E."/>
            <person name="Martineau C."/>
            <person name="Moreira S."/>
            <person name="Perkins V."/>
            <person name="De Repentigny L."/>
            <person name="Dufresne S.F."/>
        </authorList>
    </citation>
    <scope>NUCLEOTIDE SEQUENCE [LARGE SCALE GENOMIC DNA]</scope>
    <source>
        <strain evidence="8">HMR AF 39</strain>
    </source>
</reference>
<keyword evidence="4 7" id="KW-0256">Endoplasmic reticulum</keyword>
<evidence type="ECO:0000313" key="9">
    <source>
        <dbReference type="Proteomes" id="UP000215305"/>
    </source>
</evidence>
<dbReference type="GO" id="GO:0033185">
    <property type="term" value="C:dolichol-phosphate-mannose synthase complex"/>
    <property type="evidence" value="ECO:0007669"/>
    <property type="project" value="TreeGrafter"/>
</dbReference>
<evidence type="ECO:0000313" key="8">
    <source>
        <dbReference type="EMBL" id="RHZ52714.1"/>
    </source>
</evidence>
<dbReference type="PANTHER" id="PTHR16433">
    <property type="entry name" value="DOLICHOL-PHOSPHATE MANNOSYLTRANSFERASE SUBUNIT 3"/>
    <property type="match status" value="1"/>
</dbReference>
<dbReference type="GO" id="GO:0005789">
    <property type="term" value="C:endoplasmic reticulum membrane"/>
    <property type="evidence" value="ECO:0007669"/>
    <property type="project" value="UniProtKB-SubCell"/>
</dbReference>
<keyword evidence="9" id="KW-1185">Reference proteome</keyword>
<evidence type="ECO:0000256" key="5">
    <source>
        <dbReference type="ARBA" id="ARBA00022989"/>
    </source>
</evidence>
<dbReference type="Proteomes" id="UP000215305">
    <property type="component" value="Unassembled WGS sequence"/>
</dbReference>
<sequence>MTRAQQTLSILLLVSSLYLVLYLGLIPLNETVQNEIIPVVRSSAAVPLAVYSCPSCPLTLARFAHQLPFYGLICFACYLGGRLGLAILTFNDCPEAHQELQKEIEQARADLRTKNVDVD</sequence>
<dbReference type="VEuPathDB" id="FungiDB:CDV56_100506"/>
<comment type="subcellular location">
    <subcellularLocation>
        <location evidence="1 7">Endoplasmic reticulum membrane</location>
        <topology evidence="1 7">Multi-pass membrane protein</topology>
    </subcellularLocation>
</comment>
<comment type="pathway">
    <text evidence="7">Protein modification; protein glycosylation.</text>
</comment>
<protein>
    <recommendedName>
        <fullName evidence="7">Dolichol-phosphate mannosyltransferase subunit 3</fullName>
    </recommendedName>
</protein>
<keyword evidence="5 7" id="KW-1133">Transmembrane helix</keyword>